<sequence length="671" mass="73628">MFLYLFSVANRDIVIYKKRIGVVLHIAVVLSNRFIVVGKQNLVIHRSVRGLYCTWLVPRTRALSDDVDVSNSREWIHLKKDVDRGGDIGVRLFGNRTIVWCLASIDYEMQELDSDDLVLGSGLCPWSLTVALYVSLNLGQTKARLELVVKFCFLLCREILLIIGPELGSRFGTHSLVPRGTQIPYSATVDLVTGLGVSQVVSGHLRPVARGVELGVSIEEGPSKAESDARMVLEPEEVAPVDTEGTGDLAANGFPLLVSPVCMPTGDGKGCYVRDGVGSDAGVARGWGDTIRDSVDRACVELESRPGGSGSRHPQVEQLEPIRENKPRPEQATHTFYGEVEQEMKVELFLKQLNDIYDTLKYKDALRLIHTDENKTQQFVKGLRVELQRGLAPLPPKGFAAAVEAATRTEMVDQASIQTKVAIGSAATPYKRHVKEQFPEIQQVPSETSKKKGRPSAIRGAIEGSSDKSQVKEKVYELDGLPVDTKADIVEGMIQIFSQPARALIDPGASILSQMAFLFINTYETPIPTTVTVLTAEGVAQLVYVDTVSCSTVGFGRLVKSREGLETKVGPEADLCLACIDYETPELDSEDLVLGFRLCPWSPTAALHVSLNSGVEVALMCLDLLRLPSYARNPHVGLSISIVKITKENVFLEYCMNCFRETASSLFQRNH</sequence>
<comment type="caution">
    <text evidence="1">The sequence shown here is derived from an EMBL/GenBank/DDBJ whole genome shotgun (WGS) entry which is preliminary data.</text>
</comment>
<organism evidence="1 2">
    <name type="scientific">Catharanthus roseus</name>
    <name type="common">Madagascar periwinkle</name>
    <name type="synonym">Vinca rosea</name>
    <dbReference type="NCBI Taxonomy" id="4058"/>
    <lineage>
        <taxon>Eukaryota</taxon>
        <taxon>Viridiplantae</taxon>
        <taxon>Streptophyta</taxon>
        <taxon>Embryophyta</taxon>
        <taxon>Tracheophyta</taxon>
        <taxon>Spermatophyta</taxon>
        <taxon>Magnoliopsida</taxon>
        <taxon>eudicotyledons</taxon>
        <taxon>Gunneridae</taxon>
        <taxon>Pentapetalae</taxon>
        <taxon>asterids</taxon>
        <taxon>lamiids</taxon>
        <taxon>Gentianales</taxon>
        <taxon>Apocynaceae</taxon>
        <taxon>Rauvolfioideae</taxon>
        <taxon>Vinceae</taxon>
        <taxon>Catharanthinae</taxon>
        <taxon>Catharanthus</taxon>
    </lineage>
</organism>
<dbReference type="Proteomes" id="UP001060085">
    <property type="component" value="Linkage Group LG04"/>
</dbReference>
<evidence type="ECO:0000313" key="2">
    <source>
        <dbReference type="Proteomes" id="UP001060085"/>
    </source>
</evidence>
<name>A0ACC0B4I3_CATRO</name>
<reference evidence="2" key="1">
    <citation type="journal article" date="2023" name="Nat. Plants">
        <title>Single-cell RNA sequencing provides a high-resolution roadmap for understanding the multicellular compartmentation of specialized metabolism.</title>
        <authorList>
            <person name="Sun S."/>
            <person name="Shen X."/>
            <person name="Li Y."/>
            <person name="Li Y."/>
            <person name="Wang S."/>
            <person name="Li R."/>
            <person name="Zhang H."/>
            <person name="Shen G."/>
            <person name="Guo B."/>
            <person name="Wei J."/>
            <person name="Xu J."/>
            <person name="St-Pierre B."/>
            <person name="Chen S."/>
            <person name="Sun C."/>
        </authorList>
    </citation>
    <scope>NUCLEOTIDE SEQUENCE [LARGE SCALE GENOMIC DNA]</scope>
</reference>
<accession>A0ACC0B4I3</accession>
<dbReference type="EMBL" id="CM044704">
    <property type="protein sequence ID" value="KAI5667539.1"/>
    <property type="molecule type" value="Genomic_DNA"/>
</dbReference>
<proteinExistence type="predicted"/>
<keyword evidence="2" id="KW-1185">Reference proteome</keyword>
<gene>
    <name evidence="1" type="ORF">M9H77_17392</name>
</gene>
<protein>
    <submittedName>
        <fullName evidence="1">Uncharacterized protein</fullName>
    </submittedName>
</protein>
<evidence type="ECO:0000313" key="1">
    <source>
        <dbReference type="EMBL" id="KAI5667539.1"/>
    </source>
</evidence>